<sequence>IAHVAPPPPEVIAYKPPTIPSFFVSGASPDHLTQKYLKWNSYGIIRTYSGEDGSSVEISFHDVSIHPTIVLDNGTTEYVLADLSDQAVALASKAEEKGDRGPILTTACYGSRIAICSVTGGDYYEKGKDQQPHFQHTLSVYDVDSRQWYRNKSTVTTVNVPVGKKEHLLWLAYTNYGQLVSMDSSCKL</sequence>
<dbReference type="GO" id="GO:0006261">
    <property type="term" value="P:DNA-templated DNA replication"/>
    <property type="evidence" value="ECO:0007669"/>
    <property type="project" value="TreeGrafter"/>
</dbReference>
<proteinExistence type="predicted"/>
<evidence type="ECO:0000313" key="2">
    <source>
        <dbReference type="EMBL" id="KIH44399.1"/>
    </source>
</evidence>
<dbReference type="GO" id="GO:0043596">
    <property type="term" value="C:nuclear replication fork"/>
    <property type="evidence" value="ECO:0007669"/>
    <property type="project" value="TreeGrafter"/>
</dbReference>
<gene>
    <name evidence="2" type="ORF">ANCDUO_25576</name>
</gene>
<dbReference type="GO" id="GO:0006281">
    <property type="term" value="P:DNA repair"/>
    <property type="evidence" value="ECO:0007669"/>
    <property type="project" value="TreeGrafter"/>
</dbReference>
<dbReference type="PANTHER" id="PTHR19932">
    <property type="entry name" value="WD REPEAT AND HMG-BOX DNA BINDING PROTEIN"/>
    <property type="match status" value="1"/>
</dbReference>
<feature type="domain" description="WDHD1/CFT4 second beta-propeller" evidence="1">
    <location>
        <begin position="23"/>
        <end position="96"/>
    </location>
</feature>
<dbReference type="GO" id="GO:0003682">
    <property type="term" value="F:chromatin binding"/>
    <property type="evidence" value="ECO:0007669"/>
    <property type="project" value="TreeGrafter"/>
</dbReference>
<keyword evidence="3" id="KW-1185">Reference proteome</keyword>
<protein>
    <recommendedName>
        <fullName evidence="1">WDHD1/CFT4 second beta-propeller domain-containing protein</fullName>
    </recommendedName>
</protein>
<feature type="non-terminal residue" evidence="2">
    <location>
        <position position="1"/>
    </location>
</feature>
<evidence type="ECO:0000313" key="3">
    <source>
        <dbReference type="Proteomes" id="UP000054047"/>
    </source>
</evidence>
<dbReference type="EMBL" id="KN778063">
    <property type="protein sequence ID" value="KIH44399.1"/>
    <property type="molecule type" value="Genomic_DNA"/>
</dbReference>
<dbReference type="Proteomes" id="UP000054047">
    <property type="component" value="Unassembled WGS sequence"/>
</dbReference>
<accession>A0A0C2FCH2</accession>
<dbReference type="AlphaFoldDB" id="A0A0C2FCH2"/>
<dbReference type="Pfam" id="PF12341">
    <property type="entry name" value="Mcl1_mid"/>
    <property type="match status" value="1"/>
</dbReference>
<evidence type="ECO:0000259" key="1">
    <source>
        <dbReference type="Pfam" id="PF12341"/>
    </source>
</evidence>
<dbReference type="PANTHER" id="PTHR19932:SF10">
    <property type="entry name" value="WD REPEAT AND HMG-BOX DNA-BINDING PROTEIN 1"/>
    <property type="match status" value="1"/>
</dbReference>
<reference evidence="2 3" key="1">
    <citation type="submission" date="2013-12" db="EMBL/GenBank/DDBJ databases">
        <title>Draft genome of the parsitic nematode Ancylostoma duodenale.</title>
        <authorList>
            <person name="Mitreva M."/>
        </authorList>
    </citation>
    <scope>NUCLEOTIDE SEQUENCE [LARGE SCALE GENOMIC DNA]</scope>
    <source>
        <strain evidence="2 3">Zhejiang</strain>
    </source>
</reference>
<name>A0A0C2FCH2_9BILA</name>
<dbReference type="InterPro" id="IPR022100">
    <property type="entry name" value="WDHD1/CFT4_beta-prop_2nd"/>
</dbReference>
<dbReference type="OrthoDB" id="427368at2759"/>
<organism evidence="2 3">
    <name type="scientific">Ancylostoma duodenale</name>
    <dbReference type="NCBI Taxonomy" id="51022"/>
    <lineage>
        <taxon>Eukaryota</taxon>
        <taxon>Metazoa</taxon>
        <taxon>Ecdysozoa</taxon>
        <taxon>Nematoda</taxon>
        <taxon>Chromadorea</taxon>
        <taxon>Rhabditida</taxon>
        <taxon>Rhabditina</taxon>
        <taxon>Rhabditomorpha</taxon>
        <taxon>Strongyloidea</taxon>
        <taxon>Ancylostomatidae</taxon>
        <taxon>Ancylostomatinae</taxon>
        <taxon>Ancylostoma</taxon>
    </lineage>
</organism>
<dbReference type="GO" id="GO:0000278">
    <property type="term" value="P:mitotic cell cycle"/>
    <property type="evidence" value="ECO:0007669"/>
    <property type="project" value="TreeGrafter"/>
</dbReference>